<dbReference type="EMBL" id="BAABDO010000122">
    <property type="protein sequence ID" value="GAA4154521.1"/>
    <property type="molecule type" value="Genomic_DNA"/>
</dbReference>
<sequence>MGSAVGTEEQRELRELRELRETLRRFFADKSPSAQVRRLMATDEGYDPKVWAQMAEQLGLQGLAIPEEYGGAGFGMRELAVVMEEMGRALVCAPFLSSVVLAGYALLHSGDEDAARRLLPGIADGSALAALAWMEDERWDVRHVEMAARPAGDGWVLDGVKTYVLDGHVADLVLVVARREGRPALFAVRGGADGLTRVPLPTLDQTRKMARLEFDGVRARPVGAYDPRVLDMAAVALAAEQLGGAQRTLEMTVEYVKVRRQFGRPIGGFQAVKHRCADMFVLVESARSAVLHAADTADGDPEGLPAAAALAKAYCSEAFFHVAAEAVQLHGGIGFTWEHDAHLYFKRAKASQELLGSPAAHRARLARLAGITGAAAGP</sequence>
<evidence type="ECO:0000256" key="1">
    <source>
        <dbReference type="ARBA" id="ARBA00001974"/>
    </source>
</evidence>
<organism evidence="8 9">
    <name type="scientific">Actinomadura keratinilytica</name>
    <dbReference type="NCBI Taxonomy" id="547461"/>
    <lineage>
        <taxon>Bacteria</taxon>
        <taxon>Bacillati</taxon>
        <taxon>Actinomycetota</taxon>
        <taxon>Actinomycetes</taxon>
        <taxon>Streptosporangiales</taxon>
        <taxon>Thermomonosporaceae</taxon>
        <taxon>Actinomadura</taxon>
    </lineage>
</organism>
<evidence type="ECO:0000256" key="4">
    <source>
        <dbReference type="ARBA" id="ARBA00022827"/>
    </source>
</evidence>
<dbReference type="InterPro" id="IPR036250">
    <property type="entry name" value="AcylCo_DH-like_C"/>
</dbReference>
<dbReference type="RefSeq" id="WP_345024485.1">
    <property type="nucleotide sequence ID" value="NZ_BAABDO010000122.1"/>
</dbReference>
<evidence type="ECO:0000256" key="3">
    <source>
        <dbReference type="ARBA" id="ARBA00022630"/>
    </source>
</evidence>
<dbReference type="InterPro" id="IPR037069">
    <property type="entry name" value="AcylCoA_DH/ox_N_sf"/>
</dbReference>
<name>A0ABP7ZDN6_9ACTN</name>
<evidence type="ECO:0000313" key="9">
    <source>
        <dbReference type="Proteomes" id="UP001500266"/>
    </source>
</evidence>
<dbReference type="InterPro" id="IPR009100">
    <property type="entry name" value="AcylCoA_DH/oxidase_NM_dom_sf"/>
</dbReference>
<keyword evidence="3" id="KW-0285">Flavoprotein</keyword>
<protein>
    <submittedName>
        <fullName evidence="8">Acyl-CoA dehydrogenase family protein</fullName>
    </submittedName>
</protein>
<gene>
    <name evidence="8" type="ORF">GCM10022416_54290</name>
</gene>
<dbReference type="InterPro" id="IPR009075">
    <property type="entry name" value="AcylCo_DH/oxidase_C"/>
</dbReference>
<accession>A0ABP7ZDN6</accession>
<dbReference type="PANTHER" id="PTHR43884:SF20">
    <property type="entry name" value="ACYL-COA DEHYDROGENASE FADE28"/>
    <property type="match status" value="1"/>
</dbReference>
<evidence type="ECO:0000256" key="5">
    <source>
        <dbReference type="ARBA" id="ARBA00023002"/>
    </source>
</evidence>
<dbReference type="SUPFAM" id="SSF56645">
    <property type="entry name" value="Acyl-CoA dehydrogenase NM domain-like"/>
    <property type="match status" value="1"/>
</dbReference>
<evidence type="ECO:0000313" key="8">
    <source>
        <dbReference type="EMBL" id="GAA4154521.1"/>
    </source>
</evidence>
<dbReference type="CDD" id="cd00567">
    <property type="entry name" value="ACAD"/>
    <property type="match status" value="1"/>
</dbReference>
<keyword evidence="5" id="KW-0560">Oxidoreductase</keyword>
<feature type="domain" description="Acyl-CoA dehydrogenase/oxidase C-terminal" evidence="6">
    <location>
        <begin position="230"/>
        <end position="367"/>
    </location>
</feature>
<dbReference type="Gene3D" id="1.10.540.10">
    <property type="entry name" value="Acyl-CoA dehydrogenase/oxidase, N-terminal domain"/>
    <property type="match status" value="1"/>
</dbReference>
<keyword evidence="4" id="KW-0274">FAD</keyword>
<dbReference type="Pfam" id="PF00441">
    <property type="entry name" value="Acyl-CoA_dh_1"/>
    <property type="match status" value="1"/>
</dbReference>
<evidence type="ECO:0000259" key="6">
    <source>
        <dbReference type="Pfam" id="PF00441"/>
    </source>
</evidence>
<dbReference type="Proteomes" id="UP001500266">
    <property type="component" value="Unassembled WGS sequence"/>
</dbReference>
<dbReference type="InterPro" id="IPR046373">
    <property type="entry name" value="Acyl-CoA_Oxase/DH_mid-dom_sf"/>
</dbReference>
<keyword evidence="9" id="KW-1185">Reference proteome</keyword>
<reference evidence="9" key="1">
    <citation type="journal article" date="2019" name="Int. J. Syst. Evol. Microbiol.">
        <title>The Global Catalogue of Microorganisms (GCM) 10K type strain sequencing project: providing services to taxonomists for standard genome sequencing and annotation.</title>
        <authorList>
            <consortium name="The Broad Institute Genomics Platform"/>
            <consortium name="The Broad Institute Genome Sequencing Center for Infectious Disease"/>
            <person name="Wu L."/>
            <person name="Ma J."/>
        </authorList>
    </citation>
    <scope>NUCLEOTIDE SEQUENCE [LARGE SCALE GENOMIC DNA]</scope>
    <source>
        <strain evidence="9">JCM 17316</strain>
    </source>
</reference>
<dbReference type="Pfam" id="PF02771">
    <property type="entry name" value="Acyl-CoA_dh_N"/>
    <property type="match status" value="1"/>
</dbReference>
<evidence type="ECO:0000259" key="7">
    <source>
        <dbReference type="Pfam" id="PF02771"/>
    </source>
</evidence>
<feature type="domain" description="Acyl-CoA dehydrogenase/oxidase N-terminal" evidence="7">
    <location>
        <begin position="15"/>
        <end position="125"/>
    </location>
</feature>
<dbReference type="Gene3D" id="1.20.140.10">
    <property type="entry name" value="Butyryl-CoA Dehydrogenase, subunit A, domain 3"/>
    <property type="match status" value="1"/>
</dbReference>
<dbReference type="SUPFAM" id="SSF47203">
    <property type="entry name" value="Acyl-CoA dehydrogenase C-terminal domain-like"/>
    <property type="match status" value="1"/>
</dbReference>
<dbReference type="PANTHER" id="PTHR43884">
    <property type="entry name" value="ACYL-COA DEHYDROGENASE"/>
    <property type="match status" value="1"/>
</dbReference>
<evidence type="ECO:0000256" key="2">
    <source>
        <dbReference type="ARBA" id="ARBA00009347"/>
    </source>
</evidence>
<comment type="cofactor">
    <cofactor evidence="1">
        <name>FAD</name>
        <dbReference type="ChEBI" id="CHEBI:57692"/>
    </cofactor>
</comment>
<dbReference type="Gene3D" id="2.40.110.10">
    <property type="entry name" value="Butyryl-CoA Dehydrogenase, subunit A, domain 2"/>
    <property type="match status" value="1"/>
</dbReference>
<dbReference type="InterPro" id="IPR013786">
    <property type="entry name" value="AcylCoA_DH/ox_N"/>
</dbReference>
<proteinExistence type="inferred from homology"/>
<comment type="similarity">
    <text evidence="2">Belongs to the acyl-CoA dehydrogenase family.</text>
</comment>
<comment type="caution">
    <text evidence="8">The sequence shown here is derived from an EMBL/GenBank/DDBJ whole genome shotgun (WGS) entry which is preliminary data.</text>
</comment>